<comment type="caution">
    <text evidence="2">The sequence shown here is derived from an EMBL/GenBank/DDBJ whole genome shotgun (WGS) entry which is preliminary data.</text>
</comment>
<dbReference type="EMBL" id="JACGWJ010000014">
    <property type="protein sequence ID" value="KAL0374289.1"/>
    <property type="molecule type" value="Genomic_DNA"/>
</dbReference>
<proteinExistence type="predicted"/>
<reference evidence="2" key="2">
    <citation type="journal article" date="2024" name="Plant">
        <title>Genomic evolution and insights into agronomic trait innovations of Sesamum species.</title>
        <authorList>
            <person name="Miao H."/>
            <person name="Wang L."/>
            <person name="Qu L."/>
            <person name="Liu H."/>
            <person name="Sun Y."/>
            <person name="Le M."/>
            <person name="Wang Q."/>
            <person name="Wei S."/>
            <person name="Zheng Y."/>
            <person name="Lin W."/>
            <person name="Duan Y."/>
            <person name="Cao H."/>
            <person name="Xiong S."/>
            <person name="Wang X."/>
            <person name="Wei L."/>
            <person name="Li C."/>
            <person name="Ma Q."/>
            <person name="Ju M."/>
            <person name="Zhao R."/>
            <person name="Li G."/>
            <person name="Mu C."/>
            <person name="Tian Q."/>
            <person name="Mei H."/>
            <person name="Zhang T."/>
            <person name="Gao T."/>
            <person name="Zhang H."/>
        </authorList>
    </citation>
    <scope>NUCLEOTIDE SEQUENCE</scope>
    <source>
        <strain evidence="2">G02</strain>
    </source>
</reference>
<reference evidence="2" key="1">
    <citation type="submission" date="2020-06" db="EMBL/GenBank/DDBJ databases">
        <authorList>
            <person name="Li T."/>
            <person name="Hu X."/>
            <person name="Zhang T."/>
            <person name="Song X."/>
            <person name="Zhang H."/>
            <person name="Dai N."/>
            <person name="Sheng W."/>
            <person name="Hou X."/>
            <person name="Wei L."/>
        </authorList>
    </citation>
    <scope>NUCLEOTIDE SEQUENCE</scope>
    <source>
        <strain evidence="2">G02</strain>
        <tissue evidence="2">Leaf</tissue>
    </source>
</reference>
<sequence>MAGKSNKGKNRKGLQQSATSSSEQPVTSDAPLNDSSTASQANGDMPLTESIDTNSVVMEHDKASQQHPGKQGGVSDIELFGP</sequence>
<feature type="compositionally biased region" description="Polar residues" evidence="1">
    <location>
        <begin position="33"/>
        <end position="42"/>
    </location>
</feature>
<gene>
    <name evidence="2" type="ORF">Sradi_3344600</name>
</gene>
<protein>
    <submittedName>
        <fullName evidence="2">Uncharacterized protein</fullName>
    </submittedName>
</protein>
<dbReference type="AlphaFoldDB" id="A0AAW2R2J8"/>
<feature type="compositionally biased region" description="Polar residues" evidence="1">
    <location>
        <begin position="13"/>
        <end position="27"/>
    </location>
</feature>
<evidence type="ECO:0000313" key="2">
    <source>
        <dbReference type="EMBL" id="KAL0374289.1"/>
    </source>
</evidence>
<name>A0AAW2R2J8_SESRA</name>
<feature type="compositionally biased region" description="Basic residues" evidence="1">
    <location>
        <begin position="1"/>
        <end position="12"/>
    </location>
</feature>
<accession>A0AAW2R2J8</accession>
<evidence type="ECO:0000256" key="1">
    <source>
        <dbReference type="SAM" id="MobiDB-lite"/>
    </source>
</evidence>
<organism evidence="2">
    <name type="scientific">Sesamum radiatum</name>
    <name type="common">Black benniseed</name>
    <dbReference type="NCBI Taxonomy" id="300843"/>
    <lineage>
        <taxon>Eukaryota</taxon>
        <taxon>Viridiplantae</taxon>
        <taxon>Streptophyta</taxon>
        <taxon>Embryophyta</taxon>
        <taxon>Tracheophyta</taxon>
        <taxon>Spermatophyta</taxon>
        <taxon>Magnoliopsida</taxon>
        <taxon>eudicotyledons</taxon>
        <taxon>Gunneridae</taxon>
        <taxon>Pentapetalae</taxon>
        <taxon>asterids</taxon>
        <taxon>lamiids</taxon>
        <taxon>Lamiales</taxon>
        <taxon>Pedaliaceae</taxon>
        <taxon>Sesamum</taxon>
    </lineage>
</organism>
<feature type="region of interest" description="Disordered" evidence="1">
    <location>
        <begin position="1"/>
        <end position="82"/>
    </location>
</feature>